<sequence length="293" mass="32379">MESVWHDTFPNSNPIFVHFGGDGVAMFIVTCIISQLIYSLGGSAFKAGNGSMMIEVVPFYHILVRKTVEEIGDNGGRDRDDMHGLRALLRSHRPRLPPPRSPLSMLPHRLLPAPCPRGLIGGVGIFLLETGFESPHEVALWSIPLELAILLRIITARFNHPLVVHAYFVIRPAVFFAVTLPFGFSLARLQSSGRVFDIGRAAHAPFWRFYTYFDLTQTSSMALVATMPTQFALVFLSVLHPPLNIPALAVNVGQDDVNTDRELTAHGWSNIIADAHVLIPALCFFIAGKYLQA</sequence>
<organism evidence="2 3">
    <name type="scientific">Tilletia caries</name>
    <name type="common">wheat bunt fungus</name>
    <dbReference type="NCBI Taxonomy" id="13290"/>
    <lineage>
        <taxon>Eukaryota</taxon>
        <taxon>Fungi</taxon>
        <taxon>Dikarya</taxon>
        <taxon>Basidiomycota</taxon>
        <taxon>Ustilaginomycotina</taxon>
        <taxon>Exobasidiomycetes</taxon>
        <taxon>Tilletiales</taxon>
        <taxon>Tilletiaceae</taxon>
        <taxon>Tilletia</taxon>
    </lineage>
</organism>
<keyword evidence="1" id="KW-0812">Transmembrane</keyword>
<gene>
    <name evidence="2" type="ORF">A4X03_0g6444</name>
</gene>
<feature type="transmembrane region" description="Helical" evidence="1">
    <location>
        <begin position="15"/>
        <end position="38"/>
    </location>
</feature>
<name>A0A8T8SWG8_9BASI</name>
<keyword evidence="1" id="KW-0472">Membrane</keyword>
<dbReference type="PANTHER" id="PTHR43310">
    <property type="entry name" value="SULFATE TRANSPORTER YBAR-RELATED"/>
    <property type="match status" value="1"/>
</dbReference>
<evidence type="ECO:0000256" key="1">
    <source>
        <dbReference type="SAM" id="Phobius"/>
    </source>
</evidence>
<dbReference type="PANTHER" id="PTHR43310:SF4">
    <property type="entry name" value="AFR304WP"/>
    <property type="match status" value="1"/>
</dbReference>
<evidence type="ECO:0000313" key="3">
    <source>
        <dbReference type="Proteomes" id="UP000077671"/>
    </source>
</evidence>
<dbReference type="AlphaFoldDB" id="A0A8T8SWG8"/>
<comment type="caution">
    <text evidence="2">The sequence shown here is derived from an EMBL/GenBank/DDBJ whole genome shotgun (WGS) entry which is preliminary data.</text>
</comment>
<reference evidence="2" key="1">
    <citation type="submission" date="2016-04" db="EMBL/GenBank/DDBJ databases">
        <authorList>
            <person name="Nguyen H.D."/>
            <person name="Kesanakurti P."/>
            <person name="Cullis J."/>
            <person name="Levesque C.A."/>
            <person name="Hambleton S."/>
        </authorList>
    </citation>
    <scope>NUCLEOTIDE SEQUENCE</scope>
    <source>
        <strain evidence="2">DAOMC 238032</strain>
    </source>
</reference>
<feature type="transmembrane region" description="Helical" evidence="1">
    <location>
        <begin position="164"/>
        <end position="184"/>
    </location>
</feature>
<proteinExistence type="predicted"/>
<evidence type="ECO:0000313" key="2">
    <source>
        <dbReference type="EMBL" id="KAE8250402.1"/>
    </source>
</evidence>
<dbReference type="Proteomes" id="UP000077671">
    <property type="component" value="Unassembled WGS sequence"/>
</dbReference>
<keyword evidence="1" id="KW-1133">Transmembrane helix</keyword>
<dbReference type="EMBL" id="LWDD02001234">
    <property type="protein sequence ID" value="KAE8250402.1"/>
    <property type="molecule type" value="Genomic_DNA"/>
</dbReference>
<protein>
    <submittedName>
        <fullName evidence="2">Uncharacterized protein</fullName>
    </submittedName>
</protein>
<reference evidence="2" key="2">
    <citation type="journal article" date="2019" name="IMA Fungus">
        <title>Genome sequencing and comparison of five Tilletia species to identify candidate genes for the detection of regulated species infecting wheat.</title>
        <authorList>
            <person name="Nguyen H.D.T."/>
            <person name="Sultana T."/>
            <person name="Kesanakurti P."/>
            <person name="Hambleton S."/>
        </authorList>
    </citation>
    <scope>NUCLEOTIDE SEQUENCE</scope>
    <source>
        <strain evidence="2">DAOMC 238032</strain>
    </source>
</reference>
<dbReference type="InterPro" id="IPR052706">
    <property type="entry name" value="Membrane-Transporter-like"/>
</dbReference>
<accession>A0A8T8SWG8</accession>